<dbReference type="InterPro" id="IPR025692">
    <property type="entry name" value="MscS_IM_dom1"/>
</dbReference>
<evidence type="ECO:0000256" key="2">
    <source>
        <dbReference type="ARBA" id="ARBA00008017"/>
    </source>
</evidence>
<feature type="domain" description="Mechanosensitive ion channel MscS" evidence="10">
    <location>
        <begin position="885"/>
        <end position="950"/>
    </location>
</feature>
<feature type="transmembrane region" description="Helical" evidence="8">
    <location>
        <begin position="793"/>
        <end position="814"/>
    </location>
</feature>
<dbReference type="Pfam" id="PF12794">
    <property type="entry name" value="MscS_TM"/>
    <property type="match status" value="1"/>
</dbReference>
<evidence type="ECO:0000313" key="15">
    <source>
        <dbReference type="Proteomes" id="UP000502608"/>
    </source>
</evidence>
<comment type="subcellular location">
    <subcellularLocation>
        <location evidence="1">Cell membrane</location>
        <topology evidence="1">Multi-pass membrane protein</topology>
    </subcellularLocation>
</comment>
<comment type="similarity">
    <text evidence="2">Belongs to the MscS (TC 1.A.23) family.</text>
</comment>
<keyword evidence="3" id="KW-1003">Cell membrane</keyword>
<dbReference type="InterPro" id="IPR023408">
    <property type="entry name" value="MscS_beta-dom_sf"/>
</dbReference>
<dbReference type="InterPro" id="IPR011066">
    <property type="entry name" value="MscS_channel_C_sf"/>
</dbReference>
<dbReference type="Gene3D" id="2.30.30.60">
    <property type="match status" value="1"/>
</dbReference>
<evidence type="ECO:0000259" key="12">
    <source>
        <dbReference type="Pfam" id="PF21082"/>
    </source>
</evidence>
<feature type="domain" description="Mechanosensitive ion channel MscS C-terminal" evidence="12">
    <location>
        <begin position="959"/>
        <end position="1040"/>
    </location>
</feature>
<evidence type="ECO:0000259" key="11">
    <source>
        <dbReference type="Pfam" id="PF12794"/>
    </source>
</evidence>
<dbReference type="Gene3D" id="3.30.70.100">
    <property type="match status" value="1"/>
</dbReference>
<feature type="domain" description="Mechanosensitive ion channel inner membrane" evidence="11">
    <location>
        <begin position="446"/>
        <end position="781"/>
    </location>
</feature>
<proteinExistence type="inferred from homology"/>
<protein>
    <submittedName>
        <fullName evidence="14">Mechanosensitive ion channel</fullName>
    </submittedName>
</protein>
<dbReference type="KEGG" id="saes:HBH39_03040"/>
<dbReference type="Pfam" id="PF21088">
    <property type="entry name" value="MS_channel_1st"/>
    <property type="match status" value="1"/>
</dbReference>
<name>A0A6G9QPT9_9GAMM</name>
<feature type="transmembrane region" description="Helical" evidence="8">
    <location>
        <begin position="869"/>
        <end position="897"/>
    </location>
</feature>
<keyword evidence="6 8" id="KW-1133">Transmembrane helix</keyword>
<feature type="transmembrane region" description="Helical" evidence="8">
    <location>
        <begin position="669"/>
        <end position="689"/>
    </location>
</feature>
<evidence type="ECO:0000256" key="7">
    <source>
        <dbReference type="ARBA" id="ARBA00023136"/>
    </source>
</evidence>
<dbReference type="Gene3D" id="1.10.287.1260">
    <property type="match status" value="1"/>
</dbReference>
<evidence type="ECO:0000256" key="6">
    <source>
        <dbReference type="ARBA" id="ARBA00022989"/>
    </source>
</evidence>
<feature type="transmembrane region" description="Helical" evidence="8">
    <location>
        <begin position="835"/>
        <end position="857"/>
    </location>
</feature>
<evidence type="ECO:0000259" key="13">
    <source>
        <dbReference type="Pfam" id="PF21088"/>
    </source>
</evidence>
<dbReference type="FunFam" id="1.10.287.1260:FF:000002">
    <property type="entry name" value="Potassium efflux system KefA"/>
    <property type="match status" value="1"/>
</dbReference>
<dbReference type="AlphaFoldDB" id="A0A6G9QPT9"/>
<evidence type="ECO:0000256" key="5">
    <source>
        <dbReference type="ARBA" id="ARBA00022729"/>
    </source>
</evidence>
<accession>A0A6G9QPT9</accession>
<keyword evidence="7 8" id="KW-0472">Membrane</keyword>
<keyword evidence="15" id="KW-1185">Reference proteome</keyword>
<dbReference type="PANTHER" id="PTHR30347">
    <property type="entry name" value="POTASSIUM CHANNEL RELATED"/>
    <property type="match status" value="1"/>
</dbReference>
<evidence type="ECO:0000259" key="10">
    <source>
        <dbReference type="Pfam" id="PF00924"/>
    </source>
</evidence>
<evidence type="ECO:0000256" key="3">
    <source>
        <dbReference type="ARBA" id="ARBA00022475"/>
    </source>
</evidence>
<dbReference type="InterPro" id="IPR049142">
    <property type="entry name" value="MS_channel_1st"/>
</dbReference>
<evidence type="ECO:0000256" key="9">
    <source>
        <dbReference type="SAM" id="SignalP"/>
    </source>
</evidence>
<dbReference type="SUPFAM" id="SSF82861">
    <property type="entry name" value="Mechanosensitive channel protein MscS (YggB), transmembrane region"/>
    <property type="match status" value="1"/>
</dbReference>
<dbReference type="PROSITE" id="PS01246">
    <property type="entry name" value="UPF0003"/>
    <property type="match status" value="1"/>
</dbReference>
<feature type="transmembrane region" description="Helical" evidence="8">
    <location>
        <begin position="492"/>
        <end position="515"/>
    </location>
</feature>
<dbReference type="InterPro" id="IPR006685">
    <property type="entry name" value="MscS_channel_2nd"/>
</dbReference>
<organism evidence="14 15">
    <name type="scientific">Shewanella aestuarii</name>
    <dbReference type="NCBI Taxonomy" id="1028752"/>
    <lineage>
        <taxon>Bacteria</taxon>
        <taxon>Pseudomonadati</taxon>
        <taxon>Pseudomonadota</taxon>
        <taxon>Gammaproteobacteria</taxon>
        <taxon>Alteromonadales</taxon>
        <taxon>Shewanellaceae</taxon>
        <taxon>Shewanella</taxon>
    </lineage>
</organism>
<dbReference type="InterPro" id="IPR049278">
    <property type="entry name" value="MS_channel_C"/>
</dbReference>
<reference evidence="14 15" key="1">
    <citation type="submission" date="2020-03" db="EMBL/GenBank/DDBJ databases">
        <title>Complete genome sequence of Shewanella sp.</title>
        <authorList>
            <person name="Kim Y.-S."/>
            <person name="Kim S.-J."/>
            <person name="Jung H.-K."/>
            <person name="Kim K.-H."/>
        </authorList>
    </citation>
    <scope>NUCLEOTIDE SEQUENCE [LARGE SCALE GENOMIC DNA]</scope>
    <source>
        <strain evidence="14 15">PN3F2</strain>
    </source>
</reference>
<dbReference type="EMBL" id="CP050313">
    <property type="protein sequence ID" value="QIR16085.1"/>
    <property type="molecule type" value="Genomic_DNA"/>
</dbReference>
<feature type="transmembrane region" description="Helical" evidence="8">
    <location>
        <begin position="570"/>
        <end position="587"/>
    </location>
</feature>
<dbReference type="GO" id="GO:0005886">
    <property type="term" value="C:plasma membrane"/>
    <property type="evidence" value="ECO:0007669"/>
    <property type="project" value="UniProtKB-SubCell"/>
</dbReference>
<feature type="transmembrane region" description="Helical" evidence="8">
    <location>
        <begin position="521"/>
        <end position="539"/>
    </location>
</feature>
<sequence>MAKILLIISLSFSFASSSWANNPLQMGVKPVEPQPTSLDINEQIDALSASIEKLALEEQSFLNANANNQKIKKNLEKQLNAVISPPKLDPDLNISQQTSMAYFHLSELKETDASLTDQLNKLTARQKLLPDLLSQASNAISQQSKTLAPPQDTPAGQRYNLQTRLLQQKQSTLQAELNANPKQLEVVRLQLQLNRQSLNQQEALIELINKQSIENREQKTAETIANSLIPSSPNEDTFTQQIKLYNQELSNQLLKINNDINDVIVLQEQTEKHYQRLTLQLTNVQEQLTWMKSNSAFGERFLDILHSLPQPPNQELLQKNISDSRFERYKLEQQQTSNAQQLFSASGLSETQINTLQAQQVLIGQLIDTYDHYLAELAKLSISYSQLIILHQTLKNTLNEQLFWVPNATPINALWLKDITISGLWIFNHAQWQQLIESLQLNTASWGWWIILTILCFMAQDLLSPHFNNLLNRYSEYVGNVTQDKFKYTVKALIFTIIYACFKPVPILIAGVILFDSTNNFTHAIGTGVLSIGLVYLIYRFAFILSQDNGILISHFGRPKALIQDSHHKLKTLMIFSFPIIGILGFAESIDNTTFRNSIGRAAFIFFCYLLFLMYRHLLAVIQQYRIDRKDNLNMKMLQKIMWSILFLAPISSAILSAIGYYYTAFQMLIQMQISLLFGLGFLLAYQLIKRWMLIERRLIAFDRAKAKRAERIALREREDSGSVDSSDGYEEPVVDLETISSQSLGLVRSVLLLSFFATILAWLSQNHTSLLPFLDGVTLWTTTTNLNGIEQLLPITLKSLFISSIIIGLSIMISKNLPGLLELTILQRLDLSTGTGFAITTVSSYLVLFIGTLASFASLGMEWSKLQWLVAALSVGLGFGLQEIFANFISGLIILFEKPIRIGDTVTIRDLSGTVSKIKIRATTIVDWDRKEIIVPNKAFITEQLINWSLSDPITRVIVTVNVARDSDPNKVEMLLRQVVSECEFALKVPEPDVWFAGFGSHTLNFEVRTYAKDMDARWPLRHSLHKQVVQKLKDNNIVLAYPQMDLHINPNQNKDGSGLIKA</sequence>
<dbReference type="Proteomes" id="UP000502608">
    <property type="component" value="Chromosome"/>
</dbReference>
<feature type="signal peptide" evidence="9">
    <location>
        <begin position="1"/>
        <end position="20"/>
    </location>
</feature>
<feature type="transmembrane region" description="Helical" evidence="8">
    <location>
        <begin position="599"/>
        <end position="620"/>
    </location>
</feature>
<feature type="transmembrane region" description="Helical" evidence="8">
    <location>
        <begin position="641"/>
        <end position="663"/>
    </location>
</feature>
<gene>
    <name evidence="14" type="ORF">HBH39_03040</name>
</gene>
<feature type="domain" description="Mechanosensitive ion channel transmembrane helices 2/3" evidence="13">
    <location>
        <begin position="843"/>
        <end position="883"/>
    </location>
</feature>
<dbReference type="Pfam" id="PF00924">
    <property type="entry name" value="MS_channel_2nd"/>
    <property type="match status" value="1"/>
</dbReference>
<keyword evidence="4 8" id="KW-0812">Transmembrane</keyword>
<dbReference type="InterPro" id="IPR006686">
    <property type="entry name" value="MscS_channel_CS"/>
</dbReference>
<dbReference type="InterPro" id="IPR052702">
    <property type="entry name" value="MscS-like_channel"/>
</dbReference>
<dbReference type="SUPFAM" id="SSF82689">
    <property type="entry name" value="Mechanosensitive channel protein MscS (YggB), C-terminal domain"/>
    <property type="match status" value="1"/>
</dbReference>
<evidence type="ECO:0000313" key="14">
    <source>
        <dbReference type="EMBL" id="QIR16085.1"/>
    </source>
</evidence>
<dbReference type="PANTHER" id="PTHR30347:SF9">
    <property type="entry name" value="MINICONDUCTANCE MECHANOSENSITIVE CHANNEL MSCM"/>
    <property type="match status" value="1"/>
</dbReference>
<feature type="transmembrane region" description="Helical" evidence="8">
    <location>
        <begin position="747"/>
        <end position="765"/>
    </location>
</feature>
<dbReference type="InterPro" id="IPR011014">
    <property type="entry name" value="MscS_channel_TM-2"/>
</dbReference>
<keyword evidence="5 9" id="KW-0732">Signal</keyword>
<dbReference type="Pfam" id="PF21082">
    <property type="entry name" value="MS_channel_3rd"/>
    <property type="match status" value="1"/>
</dbReference>
<dbReference type="FunFam" id="2.30.30.60:FF:000001">
    <property type="entry name" value="MscS Mechanosensitive ion channel"/>
    <property type="match status" value="1"/>
</dbReference>
<feature type="transmembrane region" description="Helical" evidence="8">
    <location>
        <begin position="446"/>
        <end position="463"/>
    </location>
</feature>
<evidence type="ECO:0000256" key="4">
    <source>
        <dbReference type="ARBA" id="ARBA00022692"/>
    </source>
</evidence>
<dbReference type="SUPFAM" id="SSF50182">
    <property type="entry name" value="Sm-like ribonucleoproteins"/>
    <property type="match status" value="1"/>
</dbReference>
<dbReference type="InterPro" id="IPR010920">
    <property type="entry name" value="LSM_dom_sf"/>
</dbReference>
<evidence type="ECO:0000256" key="1">
    <source>
        <dbReference type="ARBA" id="ARBA00004651"/>
    </source>
</evidence>
<evidence type="ECO:0000256" key="8">
    <source>
        <dbReference type="SAM" id="Phobius"/>
    </source>
</evidence>
<feature type="chain" id="PRO_5026341105" evidence="9">
    <location>
        <begin position="21"/>
        <end position="1064"/>
    </location>
</feature>
<dbReference type="GO" id="GO:0008381">
    <property type="term" value="F:mechanosensitive monoatomic ion channel activity"/>
    <property type="evidence" value="ECO:0007669"/>
    <property type="project" value="UniProtKB-ARBA"/>
</dbReference>